<dbReference type="Pfam" id="PF01039">
    <property type="entry name" value="Carboxyl_trans"/>
    <property type="match status" value="1"/>
</dbReference>
<feature type="domain" description="CoA carboxyltransferase N-terminal" evidence="2">
    <location>
        <begin position="1"/>
        <end position="233"/>
    </location>
</feature>
<dbReference type="InterPro" id="IPR029045">
    <property type="entry name" value="ClpP/crotonase-like_dom_sf"/>
</dbReference>
<dbReference type="PANTHER" id="PTHR42995:SF5">
    <property type="entry name" value="ACETYL-COENZYME A CARBOXYLASE CARBOXYL TRANSFERASE SUBUNIT BETA, CHLOROPLASTIC"/>
    <property type="match status" value="1"/>
</dbReference>
<accession>A0ABW2XV58</accession>
<dbReference type="InterPro" id="IPR000438">
    <property type="entry name" value="Acetyl_CoA_COase_Trfase_b_su"/>
</dbReference>
<dbReference type="InterPro" id="IPR034733">
    <property type="entry name" value="AcCoA_carboxyl_beta"/>
</dbReference>
<dbReference type="PRINTS" id="PR01070">
    <property type="entry name" value="ACCCTRFRASEB"/>
</dbReference>
<dbReference type="RefSeq" id="WP_131756515.1">
    <property type="nucleotide sequence ID" value="NZ_CAACUY010000017.1"/>
</dbReference>
<dbReference type="PROSITE" id="PS50980">
    <property type="entry name" value="COA_CT_NTER"/>
    <property type="match status" value="1"/>
</dbReference>
<dbReference type="PANTHER" id="PTHR42995">
    <property type="entry name" value="ACETYL-COENZYME A CARBOXYLASE CARBOXYL TRANSFERASE SUBUNIT BETA, CHLOROPLASTIC"/>
    <property type="match status" value="1"/>
</dbReference>
<dbReference type="SUPFAM" id="SSF52096">
    <property type="entry name" value="ClpP/crotonase"/>
    <property type="match status" value="2"/>
</dbReference>
<evidence type="ECO:0000313" key="5">
    <source>
        <dbReference type="Proteomes" id="UP001597063"/>
    </source>
</evidence>
<reference evidence="5" key="1">
    <citation type="journal article" date="2019" name="Int. J. Syst. Evol. Microbiol.">
        <title>The Global Catalogue of Microorganisms (GCM) 10K type strain sequencing project: providing services to taxonomists for standard genome sequencing and annotation.</title>
        <authorList>
            <consortium name="The Broad Institute Genomics Platform"/>
            <consortium name="The Broad Institute Genome Sequencing Center for Infectious Disease"/>
            <person name="Wu L."/>
            <person name="Ma J."/>
        </authorList>
    </citation>
    <scope>NUCLEOTIDE SEQUENCE [LARGE SCALE GENOMIC DNA]</scope>
    <source>
        <strain evidence="5">JCM 9371</strain>
    </source>
</reference>
<dbReference type="GO" id="GO:0016740">
    <property type="term" value="F:transferase activity"/>
    <property type="evidence" value="ECO:0007669"/>
    <property type="project" value="UniProtKB-KW"/>
</dbReference>
<name>A0ABW2XV58_9ACTN</name>
<keyword evidence="1 4" id="KW-0808">Transferase</keyword>
<feature type="domain" description="CoA carboxyltransferase C-terminal" evidence="3">
    <location>
        <begin position="224"/>
        <end position="453"/>
    </location>
</feature>
<evidence type="ECO:0000313" key="4">
    <source>
        <dbReference type="EMBL" id="MFD0689675.1"/>
    </source>
</evidence>
<dbReference type="PROSITE" id="PS50989">
    <property type="entry name" value="COA_CT_CTER"/>
    <property type="match status" value="1"/>
</dbReference>
<proteinExistence type="predicted"/>
<comment type="caution">
    <text evidence="4">The sequence shown here is derived from an EMBL/GenBank/DDBJ whole genome shotgun (WGS) entry which is preliminary data.</text>
</comment>
<gene>
    <name evidence="4" type="ORF">ACFQZM_34670</name>
</gene>
<dbReference type="InterPro" id="IPR011762">
    <property type="entry name" value="COA_CT_N"/>
</dbReference>
<evidence type="ECO:0000259" key="2">
    <source>
        <dbReference type="PROSITE" id="PS50980"/>
    </source>
</evidence>
<dbReference type="EMBL" id="JBHTGP010000018">
    <property type="protein sequence ID" value="MFD0689675.1"/>
    <property type="molecule type" value="Genomic_DNA"/>
</dbReference>
<keyword evidence="5" id="KW-1185">Reference proteome</keyword>
<evidence type="ECO:0000259" key="3">
    <source>
        <dbReference type="PROSITE" id="PS50989"/>
    </source>
</evidence>
<protein>
    <submittedName>
        <fullName evidence="4">Carboxyl transferase domain-containing protein</fullName>
    </submittedName>
</protein>
<dbReference type="InterPro" id="IPR011763">
    <property type="entry name" value="COA_CT_C"/>
</dbReference>
<organism evidence="4 5">
    <name type="scientific">Actinomadura fibrosa</name>
    <dbReference type="NCBI Taxonomy" id="111802"/>
    <lineage>
        <taxon>Bacteria</taxon>
        <taxon>Bacillati</taxon>
        <taxon>Actinomycetota</taxon>
        <taxon>Actinomycetes</taxon>
        <taxon>Streptosporangiales</taxon>
        <taxon>Thermomonosporaceae</taxon>
        <taxon>Actinomadura</taxon>
    </lineage>
</organism>
<dbReference type="Proteomes" id="UP001597063">
    <property type="component" value="Unassembled WGS sequence"/>
</dbReference>
<sequence>MRARELIHTLLDEGTFRCWDGPLPDVRTSSGYATELAAARERTGLDESVTTGEGRLLGARVAVMACEFAFLGGSIGVAAGERLTAAVERATAERLPLLALPASGGTRMQEGTTAFLQMVKITAAVAAHKAAHLPYLVYLRHPTTGGVFASWGSLGHLTLAEPGALIGFLGPRVYEALHDTPFPKDVQTAENLHAHGLIDAVVPVSGLARFLGTVLSVLNARARPGSEEAPAMVDETPAWDSVLESRRPGRAGVRDLLRVAATDVVRLRGTQTVTALARFGGNPCVLVGQDRDGPAPGPGALRLARHGMRLAADLKLPLVTVIDTPGAELSQRAEEGGLASEIALCLTDLITLPAPTLSLLLGQGTGGAALALLPADRVLAAQHAWLSPLPPEGASAIVHRGTLHAPELAAAQRIRASDLRADGIVDDVVPEDPHDRDQISRAAGRALARELAHLIAADGEQRLRLRRRRYRHVGL</sequence>
<dbReference type="Gene3D" id="3.90.226.10">
    <property type="entry name" value="2-enoyl-CoA Hydratase, Chain A, domain 1"/>
    <property type="match status" value="2"/>
</dbReference>
<evidence type="ECO:0000256" key="1">
    <source>
        <dbReference type="ARBA" id="ARBA00022679"/>
    </source>
</evidence>